<dbReference type="KEGG" id="mkn:MKAN_05265"/>
<accession>U5X114</accession>
<reference evidence="1 2" key="1">
    <citation type="submission" date="2013-10" db="EMBL/GenBank/DDBJ databases">
        <title>Genome sequence of Mycobacterium kansasii.</title>
        <authorList>
            <consortium name="McGill University Mycobacterium genome consortium"/>
            <person name="Veyrier F.J."/>
            <person name="Behr M.A."/>
        </authorList>
    </citation>
    <scope>NUCLEOTIDE SEQUENCE [LARGE SCALE GENOMIC DNA]</scope>
    <source>
        <strain evidence="1 2">ATCC 12478</strain>
    </source>
</reference>
<proteinExistence type="predicted"/>
<protein>
    <submittedName>
        <fullName evidence="1">Uncharacterized protein</fullName>
    </submittedName>
</protein>
<gene>
    <name evidence="1" type="ORF">MKAN_05265</name>
</gene>
<organism evidence="1 2">
    <name type="scientific">Mycobacterium kansasii ATCC 12478</name>
    <dbReference type="NCBI Taxonomy" id="557599"/>
    <lineage>
        <taxon>Bacteria</taxon>
        <taxon>Bacillati</taxon>
        <taxon>Actinomycetota</taxon>
        <taxon>Actinomycetes</taxon>
        <taxon>Mycobacteriales</taxon>
        <taxon>Mycobacteriaceae</taxon>
        <taxon>Mycobacterium</taxon>
    </lineage>
</organism>
<dbReference type="EMBL" id="CP006835">
    <property type="protein sequence ID" value="AGZ54030.1"/>
    <property type="molecule type" value="Genomic_DNA"/>
</dbReference>
<sequence length="79" mass="8596">MLDSSSSTMSLDWMLTRNRGRRRLSFLRRLGMMLVRTGAGASGTESVASPDVTGFLSTSSLLPLYKHRITSQTSADTLG</sequence>
<name>U5X114_MYCKA</name>
<evidence type="ECO:0000313" key="2">
    <source>
        <dbReference type="Proteomes" id="UP000017786"/>
    </source>
</evidence>
<dbReference type="Proteomes" id="UP000017786">
    <property type="component" value="Chromosome"/>
</dbReference>
<dbReference type="HOGENOM" id="CLU_2602239_0_0_11"/>
<evidence type="ECO:0000313" key="1">
    <source>
        <dbReference type="EMBL" id="AGZ54030.1"/>
    </source>
</evidence>
<dbReference type="AlphaFoldDB" id="U5X114"/>